<keyword evidence="1 3" id="KW-0853">WD repeat</keyword>
<dbReference type="PANTHER" id="PTHR44499:SF1">
    <property type="entry name" value="JOUBERIN"/>
    <property type="match status" value="1"/>
</dbReference>
<dbReference type="Pfam" id="PF00400">
    <property type="entry name" value="WD40"/>
    <property type="match status" value="2"/>
</dbReference>
<evidence type="ECO:0000256" key="3">
    <source>
        <dbReference type="PROSITE-ProRule" id="PRU00221"/>
    </source>
</evidence>
<feature type="region of interest" description="Disordered" evidence="4">
    <location>
        <begin position="1264"/>
        <end position="1304"/>
    </location>
</feature>
<feature type="compositionally biased region" description="Basic and acidic residues" evidence="4">
    <location>
        <begin position="101"/>
        <end position="112"/>
    </location>
</feature>
<dbReference type="PANTHER" id="PTHR44499">
    <property type="entry name" value="JOUBERIN"/>
    <property type="match status" value="1"/>
</dbReference>
<comment type="caution">
    <text evidence="5">The sequence shown here is derived from an EMBL/GenBank/DDBJ whole genome shotgun (WGS) entry which is preliminary data.</text>
</comment>
<dbReference type="InterPro" id="IPR036322">
    <property type="entry name" value="WD40_repeat_dom_sf"/>
</dbReference>
<feature type="region of interest" description="Disordered" evidence="4">
    <location>
        <begin position="186"/>
        <end position="291"/>
    </location>
</feature>
<dbReference type="Gene3D" id="2.130.10.10">
    <property type="entry name" value="YVTN repeat-like/Quinoprotein amine dehydrogenase"/>
    <property type="match status" value="1"/>
</dbReference>
<evidence type="ECO:0000256" key="2">
    <source>
        <dbReference type="ARBA" id="ARBA00022737"/>
    </source>
</evidence>
<feature type="compositionally biased region" description="Low complexity" evidence="4">
    <location>
        <begin position="239"/>
        <end position="250"/>
    </location>
</feature>
<dbReference type="Proteomes" id="UP000826195">
    <property type="component" value="Unassembled WGS sequence"/>
</dbReference>
<evidence type="ECO:0008006" key="7">
    <source>
        <dbReference type="Google" id="ProtNLM"/>
    </source>
</evidence>
<accession>A0AAV7I5Z1</accession>
<evidence type="ECO:0000313" key="6">
    <source>
        <dbReference type="Proteomes" id="UP000826195"/>
    </source>
</evidence>
<name>A0AAV7I5Z1_COTGL</name>
<dbReference type="EMBL" id="JAHXZJ010001119">
    <property type="protein sequence ID" value="KAH0554042.1"/>
    <property type="molecule type" value="Genomic_DNA"/>
</dbReference>
<dbReference type="SMART" id="SM00320">
    <property type="entry name" value="WD40"/>
    <property type="match status" value="5"/>
</dbReference>
<dbReference type="PROSITE" id="PS00678">
    <property type="entry name" value="WD_REPEATS_1"/>
    <property type="match status" value="1"/>
</dbReference>
<dbReference type="InterPro" id="IPR019775">
    <property type="entry name" value="WD40_repeat_CS"/>
</dbReference>
<evidence type="ECO:0000256" key="4">
    <source>
        <dbReference type="SAM" id="MobiDB-lite"/>
    </source>
</evidence>
<keyword evidence="6" id="KW-1185">Reference proteome</keyword>
<dbReference type="GO" id="GO:0036064">
    <property type="term" value="C:ciliary basal body"/>
    <property type="evidence" value="ECO:0007669"/>
    <property type="project" value="TreeGrafter"/>
</dbReference>
<dbReference type="SUPFAM" id="SSF50978">
    <property type="entry name" value="WD40 repeat-like"/>
    <property type="match status" value="1"/>
</dbReference>
<proteinExistence type="predicted"/>
<sequence length="1342" mass="153749">MLKRARNNSEDIIEEINTGSAGLSGKFGGIGSKMEKIFRAAFRKDLSQSTQELNEEVDNNSLQLNDESNKREVINKKKLIRGKMKRAKALGSSDWSPDVDFGSKKNLVNEKGMEDDEIQEIIDKNENSENNMDKSARKSRKLKRSERVRSNDVESKPDIVVVDIHRENLSKSPKEIEETVIETMAFKDGETEPDITYHSNSSQKPLDKMTQESLVDSVKKQRKRWSKDANIVIPRKESVSSSSVSERSNSWVDKSRTKKPVPAPRLNKFINEENIERDDELGENNGGFESDHDYVDQVLVVETEFGTVENTKIEIKPAENKCEEFESKPVMKSVERLTNVSDIEKINQETFLPKQKVSDRERDSESHKKSSKSSSREKKKRVKHSRRKNLSTGEDSTSSDIPKIPEVLVSSKEDDKLKKIKEHAKSKLKSSSSRSQSGTISSQSIDVKSPQRKNRKTRKKKEEIKREIKYISVTIHRADMLIADYVTKHPMVIVHVVEESTGSYLKTSKDSKSYLQPLITGTFDFRENKSMVPSWEEELVFEYDFDDIVNQDNHQTLILFEIVDLPSFAEASYTYDHFGGENCWYKIAWAFLKPVGANGVTHIDKFVRLQLYKPKRNSRRSIRHRCEPYSWWKSGSRDKYPSTLFVTITSVEPPKLEPVFYGQLTLDEFSDEQTEPPKSAVNTEIVNISRWSRLAAQSCKIPNELLLKTEVSDNGCFYVCFSNNGKYLACVNCEEYDYPITVWKIDDEKIFVKFSGHKSFIYALDWSQTDNYLLSVSSDRTARVWDVENKLINEINMLPHPSYVYCGKFQPSKHQIIITGCYDHVARVWSRKKNNNNYELIQELETHDGFVNDICFLNDGDLLTADSVGIVIHWTLKIKKGGFRDWKISRKIKIREIENVVINTIVLHPLGSRLLVHSRDNGLRMIDLATGVVLQRYLGLKNSRVQITARISPCGSLILCGDEDASLNIWNTDSGKHIAVYQTNLADGVITGVDYHPYDHALAYSVFGFATEACILRFNKQSTGESVGLKLLDIDYQQNNHDTEIKLVDSNSRFTAPRLSHRKSYDSMKLESKENFGIMNNDSREDLRSRLKLFNDSERQFKTRSTNRLSSIIAKIDKILSNSHNQSATTRTLYDIKANGIRGLEVDSPHYLDHRQEKVMPYVPPLFSTLEDNSTSGSRSEIFEMTDLNNSNFNIYSHNIEKNIKCKSSRSYKRASIPNNEDVDSKTMSDGAYCNRRRLKTVSERVLTGSWANIRVKDLKETRNRGDRGKFRDSHDLELGQGDFRDERHESSPESGGTYVLDKHDDVHIESESSVRSDVTFVIESEKPVPKPRKKSAQQLNV</sequence>
<feature type="compositionally biased region" description="Acidic residues" evidence="4">
    <location>
        <begin position="273"/>
        <end position="282"/>
    </location>
</feature>
<feature type="repeat" description="WD" evidence="3">
    <location>
        <begin position="952"/>
        <end position="980"/>
    </location>
</feature>
<feature type="repeat" description="WD" evidence="3">
    <location>
        <begin position="754"/>
        <end position="789"/>
    </location>
</feature>
<dbReference type="InterPro" id="IPR001680">
    <property type="entry name" value="WD40_rpt"/>
</dbReference>
<dbReference type="PROSITE" id="PS50294">
    <property type="entry name" value="WD_REPEATS_REGION"/>
    <property type="match status" value="1"/>
</dbReference>
<feature type="compositionally biased region" description="Basic residues" evidence="4">
    <location>
        <begin position="377"/>
        <end position="389"/>
    </location>
</feature>
<feature type="compositionally biased region" description="Polar residues" evidence="4">
    <location>
        <begin position="390"/>
        <end position="400"/>
    </location>
</feature>
<evidence type="ECO:0000256" key="1">
    <source>
        <dbReference type="ARBA" id="ARBA00022574"/>
    </source>
</evidence>
<organism evidence="5 6">
    <name type="scientific">Cotesia glomerata</name>
    <name type="common">Lepidopteran parasitic wasp</name>
    <name type="synonym">Apanteles glomeratus</name>
    <dbReference type="NCBI Taxonomy" id="32391"/>
    <lineage>
        <taxon>Eukaryota</taxon>
        <taxon>Metazoa</taxon>
        <taxon>Ecdysozoa</taxon>
        <taxon>Arthropoda</taxon>
        <taxon>Hexapoda</taxon>
        <taxon>Insecta</taxon>
        <taxon>Pterygota</taxon>
        <taxon>Neoptera</taxon>
        <taxon>Endopterygota</taxon>
        <taxon>Hymenoptera</taxon>
        <taxon>Apocrita</taxon>
        <taxon>Ichneumonoidea</taxon>
        <taxon>Braconidae</taxon>
        <taxon>Microgastrinae</taxon>
        <taxon>Cotesia</taxon>
    </lineage>
</organism>
<feature type="compositionally biased region" description="Basic residues" evidence="4">
    <location>
        <begin position="450"/>
        <end position="459"/>
    </location>
</feature>
<feature type="compositionally biased region" description="Basic and acidic residues" evidence="4">
    <location>
        <begin position="1264"/>
        <end position="1292"/>
    </location>
</feature>
<feature type="compositionally biased region" description="Basic and acidic residues" evidence="4">
    <location>
        <begin position="356"/>
        <end position="368"/>
    </location>
</feature>
<dbReference type="PROSITE" id="PS50082">
    <property type="entry name" value="WD_REPEATS_2"/>
    <property type="match status" value="2"/>
</dbReference>
<feature type="compositionally biased region" description="Basic and acidic residues" evidence="4">
    <location>
        <begin position="145"/>
        <end position="157"/>
    </location>
</feature>
<protein>
    <recommendedName>
        <fullName evidence="7">Jouberin</fullName>
    </recommendedName>
</protein>
<dbReference type="InterPro" id="IPR052803">
    <property type="entry name" value="Cilium-Associated_Jouberin"/>
</dbReference>
<feature type="compositionally biased region" description="Low complexity" evidence="4">
    <location>
        <begin position="429"/>
        <end position="444"/>
    </location>
</feature>
<reference evidence="5 6" key="1">
    <citation type="journal article" date="2021" name="J. Hered.">
        <title>A chromosome-level genome assembly of the parasitoid wasp, Cotesia glomerata (Hymenoptera: Braconidae).</title>
        <authorList>
            <person name="Pinto B.J."/>
            <person name="Weis J.J."/>
            <person name="Gamble T."/>
            <person name="Ode P.J."/>
            <person name="Paul R."/>
            <person name="Zaspel J.M."/>
        </authorList>
    </citation>
    <scope>NUCLEOTIDE SEQUENCE [LARGE SCALE GENOMIC DNA]</scope>
    <source>
        <strain evidence="5">CgM1</strain>
    </source>
</reference>
<feature type="region of interest" description="Disordered" evidence="4">
    <location>
        <begin position="344"/>
        <end position="408"/>
    </location>
</feature>
<feature type="region of interest" description="Disordered" evidence="4">
    <location>
        <begin position="422"/>
        <end position="461"/>
    </location>
</feature>
<keyword evidence="2" id="KW-0677">Repeat</keyword>
<gene>
    <name evidence="5" type="ORF">KQX54_007195</name>
</gene>
<evidence type="ECO:0000313" key="5">
    <source>
        <dbReference type="EMBL" id="KAH0554042.1"/>
    </source>
</evidence>
<dbReference type="InterPro" id="IPR015943">
    <property type="entry name" value="WD40/YVTN_repeat-like_dom_sf"/>
</dbReference>
<feature type="region of interest" description="Disordered" evidence="4">
    <location>
        <begin position="85"/>
        <end position="157"/>
    </location>
</feature>
<dbReference type="GO" id="GO:0044458">
    <property type="term" value="P:motile cilium assembly"/>
    <property type="evidence" value="ECO:0007669"/>
    <property type="project" value="TreeGrafter"/>
</dbReference>
<feature type="compositionally biased region" description="Basic and acidic residues" evidence="4">
    <location>
        <begin position="121"/>
        <end position="136"/>
    </location>
</feature>